<dbReference type="Pfam" id="PF13445">
    <property type="entry name" value="zf-RING_UBOX"/>
    <property type="match status" value="1"/>
</dbReference>
<evidence type="ECO:0000256" key="1">
    <source>
        <dbReference type="ARBA" id="ARBA00004123"/>
    </source>
</evidence>
<dbReference type="Pfam" id="PF00176">
    <property type="entry name" value="SNF2-rel_dom"/>
    <property type="match status" value="2"/>
</dbReference>
<feature type="domain" description="RING-type" evidence="11">
    <location>
        <begin position="689"/>
        <end position="731"/>
    </location>
</feature>
<evidence type="ECO:0000256" key="3">
    <source>
        <dbReference type="ARBA" id="ARBA00022741"/>
    </source>
</evidence>
<evidence type="ECO:0008006" key="16">
    <source>
        <dbReference type="Google" id="ProtNLM"/>
    </source>
</evidence>
<feature type="region of interest" description="Disordered" evidence="10">
    <location>
        <begin position="1"/>
        <end position="55"/>
    </location>
</feature>
<dbReference type="Gene3D" id="3.40.50.10810">
    <property type="entry name" value="Tandem AAA-ATPase domain"/>
    <property type="match status" value="1"/>
</dbReference>
<dbReference type="PROSITE" id="PS51192">
    <property type="entry name" value="HELICASE_ATP_BIND_1"/>
    <property type="match status" value="1"/>
</dbReference>
<dbReference type="SMART" id="SM00487">
    <property type="entry name" value="DEXDc"/>
    <property type="match status" value="1"/>
</dbReference>
<feature type="domain" description="Helicase C-terminal" evidence="13">
    <location>
        <begin position="779"/>
        <end position="933"/>
    </location>
</feature>
<feature type="compositionally biased region" description="Basic residues" evidence="10">
    <location>
        <begin position="262"/>
        <end position="279"/>
    </location>
</feature>
<keyword evidence="5" id="KW-0378">Hydrolase</keyword>
<dbReference type="Proteomes" id="UP000054560">
    <property type="component" value="Unassembled WGS sequence"/>
</dbReference>
<evidence type="ECO:0000313" key="15">
    <source>
        <dbReference type="Proteomes" id="UP000054560"/>
    </source>
</evidence>
<accession>A0A0L0FTQ7</accession>
<dbReference type="Gene3D" id="3.30.40.10">
    <property type="entry name" value="Zinc/RING finger domain, C3HC4 (zinc finger)"/>
    <property type="match status" value="1"/>
</dbReference>
<evidence type="ECO:0000313" key="14">
    <source>
        <dbReference type="EMBL" id="KNC79961.1"/>
    </source>
</evidence>
<dbReference type="GO" id="GO:0006289">
    <property type="term" value="P:nucleotide-excision repair"/>
    <property type="evidence" value="ECO:0007669"/>
    <property type="project" value="TreeGrafter"/>
</dbReference>
<dbReference type="InterPro" id="IPR027417">
    <property type="entry name" value="P-loop_NTPase"/>
</dbReference>
<evidence type="ECO:0000256" key="5">
    <source>
        <dbReference type="ARBA" id="ARBA00022801"/>
    </source>
</evidence>
<dbReference type="PANTHER" id="PTHR45626">
    <property type="entry name" value="TRANSCRIPTION TERMINATION FACTOR 2-RELATED"/>
    <property type="match status" value="1"/>
</dbReference>
<dbReference type="Pfam" id="PF00271">
    <property type="entry name" value="Helicase_C"/>
    <property type="match status" value="1"/>
</dbReference>
<evidence type="ECO:0000259" key="11">
    <source>
        <dbReference type="PROSITE" id="PS50089"/>
    </source>
</evidence>
<evidence type="ECO:0000259" key="13">
    <source>
        <dbReference type="PROSITE" id="PS51194"/>
    </source>
</evidence>
<dbReference type="InterPro" id="IPR050628">
    <property type="entry name" value="SNF2_RAD54_helicase_TF"/>
</dbReference>
<evidence type="ECO:0000259" key="12">
    <source>
        <dbReference type="PROSITE" id="PS51192"/>
    </source>
</evidence>
<dbReference type="STRING" id="667725.A0A0L0FTQ7"/>
<dbReference type="SUPFAM" id="SSF52540">
    <property type="entry name" value="P-loop containing nucleoside triphosphate hydrolases"/>
    <property type="match status" value="2"/>
</dbReference>
<keyword evidence="8" id="KW-0067">ATP-binding</keyword>
<sequence length="946" mass="106186">MARTIQVRTSARISSRSSARLAADPSADGASSSETPAPKAVVNASKAKKGPTKVVNKVSVVSSDDEEIFMSDVAVTSGEESEEWNPEQDKNDRKVRRSIRNRGAASSIAAASSESEDYSDVASEDLSSDDSFKNSRKRVRSKSTSARTSVKVEVAIANEGTGNSETQAKLEQEMLRTALKKQFEGLVAVSLASGNTVSRVKSENDVEAAKSVGELSDVEVEEVVVSEREVSTKEIVTKGRKRFRKVKIDSEEDEEQVDAKGKGIKGKKNTRAKKPKVKKLTRDEKIHKLHPEVQGVWEGSEIDARVNFLSETNKVKRTLIEGGPKKAAQPEHLKLTLLPFQTEGVAWMIDQEKTEFHGGILADEMGMGKTIQTIALLLSDFEQGHTSLIICPTVALMQWRNEVLKHVKDEALKVCVFHGSGRTTNHKDLLKYNVVLSTYSVLESEYRRETKGMGKELKRSPSTLHKIHWHRIILDEAHNIKDRSSSSARAALSLNSSAKWSLSGTPLQNRVGELYSLIRFMRTFPYSYYFCSKCECKSLFWKFTDYKHCDTCGCSPMSHFCWWNKEILRPIQKYGNYGPGRVGFVKLGALLEKIMLRRTKLEKADDLGLPPRIVVRKKVWFNEEELDFYKALYSQSRTKFLTYVSEGVLLNNYAHIFDLLMKMRQAANHPYLVLYGRGRISAGDAQDVCGVCQEDAEDPIRAKCKHVFCREDIKMYLQSSIDGQVPQCPVCFVPLSIDLSQPTISQSSAARAAASQQRQSILNRMDIGGWKSSSKVEALIEQLALLREKEGTTIKTIVFSQYVSFLDIIEWRLLRSGFRCVKLDGRMSPEQRAAVIDAFMTNHTVTIFLVSLKAGGVALNLTEASRVIMCDPWWNPAVENQAMDRIHRLGQTRPIEVIRLYVENSIESRIIALQEKKHLLFESTIGMDPASLNRLSEEDLGFLFQL</sequence>
<organism evidence="14 15">
    <name type="scientific">Sphaeroforma arctica JP610</name>
    <dbReference type="NCBI Taxonomy" id="667725"/>
    <lineage>
        <taxon>Eukaryota</taxon>
        <taxon>Ichthyosporea</taxon>
        <taxon>Ichthyophonida</taxon>
        <taxon>Sphaeroforma</taxon>
    </lineage>
</organism>
<dbReference type="InterPro" id="IPR001841">
    <property type="entry name" value="Znf_RING"/>
</dbReference>
<name>A0A0L0FTQ7_9EUKA</name>
<feature type="compositionally biased region" description="Low complexity" evidence="10">
    <location>
        <begin position="104"/>
        <end position="113"/>
    </location>
</feature>
<comment type="subcellular location">
    <subcellularLocation>
        <location evidence="1">Nucleus</location>
    </subcellularLocation>
</comment>
<dbReference type="InterPro" id="IPR013083">
    <property type="entry name" value="Znf_RING/FYVE/PHD"/>
</dbReference>
<feature type="region of interest" description="Disordered" evidence="10">
    <location>
        <begin position="71"/>
        <end position="150"/>
    </location>
</feature>
<dbReference type="SUPFAM" id="SSF57850">
    <property type="entry name" value="RING/U-box"/>
    <property type="match status" value="1"/>
</dbReference>
<dbReference type="CDD" id="cd16567">
    <property type="entry name" value="RING-HC_RAD16-like"/>
    <property type="match status" value="1"/>
</dbReference>
<dbReference type="InterPro" id="IPR027370">
    <property type="entry name" value="Znf-RING_euk"/>
</dbReference>
<feature type="region of interest" description="Disordered" evidence="10">
    <location>
        <begin position="252"/>
        <end position="281"/>
    </location>
</feature>
<dbReference type="InterPro" id="IPR014001">
    <property type="entry name" value="Helicase_ATP-bd"/>
</dbReference>
<dbReference type="EMBL" id="KQ242216">
    <property type="protein sequence ID" value="KNC79961.1"/>
    <property type="molecule type" value="Genomic_DNA"/>
</dbReference>
<dbReference type="Gene3D" id="3.40.50.300">
    <property type="entry name" value="P-loop containing nucleotide triphosphate hydrolases"/>
    <property type="match status" value="1"/>
</dbReference>
<evidence type="ECO:0000256" key="7">
    <source>
        <dbReference type="ARBA" id="ARBA00022833"/>
    </source>
</evidence>
<dbReference type="GO" id="GO:0005524">
    <property type="term" value="F:ATP binding"/>
    <property type="evidence" value="ECO:0007669"/>
    <property type="project" value="UniProtKB-KW"/>
</dbReference>
<dbReference type="SMART" id="SM00490">
    <property type="entry name" value="HELICc"/>
    <property type="match status" value="1"/>
</dbReference>
<feature type="compositionally biased region" description="Acidic residues" evidence="10">
    <location>
        <begin position="114"/>
        <end position="128"/>
    </location>
</feature>
<dbReference type="SMART" id="SM00184">
    <property type="entry name" value="RING"/>
    <property type="match status" value="1"/>
</dbReference>
<evidence type="ECO:0000256" key="9">
    <source>
        <dbReference type="PROSITE-ProRule" id="PRU00175"/>
    </source>
</evidence>
<dbReference type="PROSITE" id="PS00690">
    <property type="entry name" value="DEAH_ATP_HELICASE"/>
    <property type="match status" value="1"/>
</dbReference>
<keyword evidence="2" id="KW-0479">Metal-binding</keyword>
<dbReference type="InterPro" id="IPR000330">
    <property type="entry name" value="SNF2_N"/>
</dbReference>
<evidence type="ECO:0000256" key="2">
    <source>
        <dbReference type="ARBA" id="ARBA00022723"/>
    </source>
</evidence>
<keyword evidence="4 9" id="KW-0863">Zinc-finger</keyword>
<dbReference type="RefSeq" id="XP_014153863.1">
    <property type="nucleotide sequence ID" value="XM_014298388.1"/>
</dbReference>
<keyword evidence="3" id="KW-0547">Nucleotide-binding</keyword>
<evidence type="ECO:0000256" key="4">
    <source>
        <dbReference type="ARBA" id="ARBA00022771"/>
    </source>
</evidence>
<dbReference type="InterPro" id="IPR038718">
    <property type="entry name" value="SNF2-like_sf"/>
</dbReference>
<gene>
    <name evidence="14" type="ORF">SARC_07660</name>
</gene>
<evidence type="ECO:0000256" key="10">
    <source>
        <dbReference type="SAM" id="MobiDB-lite"/>
    </source>
</evidence>
<keyword evidence="6" id="KW-0347">Helicase</keyword>
<dbReference type="GO" id="GO:0008094">
    <property type="term" value="F:ATP-dependent activity, acting on DNA"/>
    <property type="evidence" value="ECO:0007669"/>
    <property type="project" value="TreeGrafter"/>
</dbReference>
<protein>
    <recommendedName>
        <fullName evidence="16">DNA repair protein RAD16</fullName>
    </recommendedName>
</protein>
<dbReference type="GO" id="GO:0004386">
    <property type="term" value="F:helicase activity"/>
    <property type="evidence" value="ECO:0007669"/>
    <property type="project" value="UniProtKB-KW"/>
</dbReference>
<feature type="domain" description="Helicase ATP-binding" evidence="12">
    <location>
        <begin position="350"/>
        <end position="524"/>
    </location>
</feature>
<dbReference type="InterPro" id="IPR002464">
    <property type="entry name" value="DNA/RNA_helicase_DEAH_CS"/>
</dbReference>
<keyword evidence="7" id="KW-0862">Zinc</keyword>
<dbReference type="OrthoDB" id="448448at2759"/>
<dbReference type="InterPro" id="IPR049730">
    <property type="entry name" value="SNF2/RAD54-like_C"/>
</dbReference>
<dbReference type="GO" id="GO:0005634">
    <property type="term" value="C:nucleus"/>
    <property type="evidence" value="ECO:0007669"/>
    <property type="project" value="UniProtKB-SubCell"/>
</dbReference>
<dbReference type="InterPro" id="IPR001650">
    <property type="entry name" value="Helicase_C-like"/>
</dbReference>
<dbReference type="CDD" id="cd18793">
    <property type="entry name" value="SF2_C_SNF"/>
    <property type="match status" value="1"/>
</dbReference>
<dbReference type="PANTHER" id="PTHR45626:SF12">
    <property type="entry name" value="DNA REPAIR PROTEIN RAD16"/>
    <property type="match status" value="1"/>
</dbReference>
<dbReference type="eggNOG" id="KOG1002">
    <property type="taxonomic scope" value="Eukaryota"/>
</dbReference>
<dbReference type="CDD" id="cd18008">
    <property type="entry name" value="DEXDc_SHPRH-like"/>
    <property type="match status" value="1"/>
</dbReference>
<dbReference type="PROSITE" id="PS50089">
    <property type="entry name" value="ZF_RING_2"/>
    <property type="match status" value="1"/>
</dbReference>
<evidence type="ECO:0000256" key="6">
    <source>
        <dbReference type="ARBA" id="ARBA00022806"/>
    </source>
</evidence>
<evidence type="ECO:0000256" key="8">
    <source>
        <dbReference type="ARBA" id="ARBA00022840"/>
    </source>
</evidence>
<dbReference type="AlphaFoldDB" id="A0A0L0FTQ7"/>
<dbReference type="GO" id="GO:0016787">
    <property type="term" value="F:hydrolase activity"/>
    <property type="evidence" value="ECO:0007669"/>
    <property type="project" value="UniProtKB-KW"/>
</dbReference>
<feature type="compositionally biased region" description="Low complexity" evidence="10">
    <location>
        <begin position="8"/>
        <end position="33"/>
    </location>
</feature>
<proteinExistence type="predicted"/>
<dbReference type="GeneID" id="25908164"/>
<keyword evidence="15" id="KW-1185">Reference proteome</keyword>
<dbReference type="GO" id="GO:0008270">
    <property type="term" value="F:zinc ion binding"/>
    <property type="evidence" value="ECO:0007669"/>
    <property type="project" value="UniProtKB-KW"/>
</dbReference>
<reference evidence="14 15" key="1">
    <citation type="submission" date="2011-02" db="EMBL/GenBank/DDBJ databases">
        <title>The Genome Sequence of Sphaeroforma arctica JP610.</title>
        <authorList>
            <consortium name="The Broad Institute Genome Sequencing Platform"/>
            <person name="Russ C."/>
            <person name="Cuomo C."/>
            <person name="Young S.K."/>
            <person name="Zeng Q."/>
            <person name="Gargeya S."/>
            <person name="Alvarado L."/>
            <person name="Berlin A."/>
            <person name="Chapman S.B."/>
            <person name="Chen Z."/>
            <person name="Freedman E."/>
            <person name="Gellesch M."/>
            <person name="Goldberg J."/>
            <person name="Griggs A."/>
            <person name="Gujja S."/>
            <person name="Heilman E."/>
            <person name="Heiman D."/>
            <person name="Howarth C."/>
            <person name="Mehta T."/>
            <person name="Neiman D."/>
            <person name="Pearson M."/>
            <person name="Roberts A."/>
            <person name="Saif S."/>
            <person name="Shea T."/>
            <person name="Shenoy N."/>
            <person name="Sisk P."/>
            <person name="Stolte C."/>
            <person name="Sykes S."/>
            <person name="White J."/>
            <person name="Yandava C."/>
            <person name="Burger G."/>
            <person name="Gray M.W."/>
            <person name="Holland P.W.H."/>
            <person name="King N."/>
            <person name="Lang F.B.F."/>
            <person name="Roger A.J."/>
            <person name="Ruiz-Trillo I."/>
            <person name="Haas B."/>
            <person name="Nusbaum C."/>
            <person name="Birren B."/>
        </authorList>
    </citation>
    <scope>NUCLEOTIDE SEQUENCE [LARGE SCALE GENOMIC DNA]</scope>
    <source>
        <strain evidence="14 15">JP610</strain>
    </source>
</reference>
<dbReference type="PROSITE" id="PS51194">
    <property type="entry name" value="HELICASE_CTER"/>
    <property type="match status" value="1"/>
</dbReference>